<dbReference type="PANTHER" id="PTHR43133">
    <property type="entry name" value="RNA POLYMERASE ECF-TYPE SIGMA FACTO"/>
    <property type="match status" value="1"/>
</dbReference>
<dbReference type="Pfam" id="PF04542">
    <property type="entry name" value="Sigma70_r2"/>
    <property type="match status" value="1"/>
</dbReference>
<dbReference type="EMBL" id="JACHFZ010000001">
    <property type="protein sequence ID" value="MBB5290700.1"/>
    <property type="molecule type" value="Genomic_DNA"/>
</dbReference>
<dbReference type="RefSeq" id="WP_246347392.1">
    <property type="nucleotide sequence ID" value="NZ_BAAAFF010000003.1"/>
</dbReference>
<evidence type="ECO:0000259" key="7">
    <source>
        <dbReference type="Pfam" id="PF04545"/>
    </source>
</evidence>
<keyword evidence="3" id="KW-0731">Sigma factor</keyword>
<dbReference type="PANTHER" id="PTHR43133:SF62">
    <property type="entry name" value="RNA POLYMERASE SIGMA FACTOR SIGZ"/>
    <property type="match status" value="1"/>
</dbReference>
<organism evidence="8 9">
    <name type="scientific">Brevundimonas basaltis</name>
    <dbReference type="NCBI Taxonomy" id="472166"/>
    <lineage>
        <taxon>Bacteria</taxon>
        <taxon>Pseudomonadati</taxon>
        <taxon>Pseudomonadota</taxon>
        <taxon>Alphaproteobacteria</taxon>
        <taxon>Caulobacterales</taxon>
        <taxon>Caulobacteraceae</taxon>
        <taxon>Brevundimonas</taxon>
    </lineage>
</organism>
<reference evidence="8 9" key="1">
    <citation type="submission" date="2020-08" db="EMBL/GenBank/DDBJ databases">
        <title>Genomic Encyclopedia of Type Strains, Phase IV (KMG-IV): sequencing the most valuable type-strain genomes for metagenomic binning, comparative biology and taxonomic classification.</title>
        <authorList>
            <person name="Goeker M."/>
        </authorList>
    </citation>
    <scope>NUCLEOTIDE SEQUENCE [LARGE SCALE GENOMIC DNA]</scope>
    <source>
        <strain evidence="8 9">DSM 25335</strain>
    </source>
</reference>
<protein>
    <submittedName>
        <fullName evidence="8">RNA polymerase sigma-70 factor (ECF subfamily)</fullName>
    </submittedName>
</protein>
<evidence type="ECO:0000313" key="8">
    <source>
        <dbReference type="EMBL" id="MBB5290700.1"/>
    </source>
</evidence>
<dbReference type="Pfam" id="PF04545">
    <property type="entry name" value="Sigma70_r4"/>
    <property type="match status" value="1"/>
</dbReference>
<dbReference type="AlphaFoldDB" id="A0A7W8MFA6"/>
<comment type="similarity">
    <text evidence="1">Belongs to the sigma-70 factor family. ECF subfamily.</text>
</comment>
<dbReference type="Proteomes" id="UP000566663">
    <property type="component" value="Unassembled WGS sequence"/>
</dbReference>
<dbReference type="InterPro" id="IPR014284">
    <property type="entry name" value="RNA_pol_sigma-70_dom"/>
</dbReference>
<dbReference type="Gene3D" id="1.10.1740.10">
    <property type="match status" value="1"/>
</dbReference>
<comment type="caution">
    <text evidence="8">The sequence shown here is derived from an EMBL/GenBank/DDBJ whole genome shotgun (WGS) entry which is preliminary data.</text>
</comment>
<dbReference type="GO" id="GO:0006352">
    <property type="term" value="P:DNA-templated transcription initiation"/>
    <property type="evidence" value="ECO:0007669"/>
    <property type="project" value="InterPro"/>
</dbReference>
<evidence type="ECO:0000256" key="3">
    <source>
        <dbReference type="ARBA" id="ARBA00023082"/>
    </source>
</evidence>
<name>A0A7W8MFA6_9CAUL</name>
<dbReference type="InterPro" id="IPR039425">
    <property type="entry name" value="RNA_pol_sigma-70-like"/>
</dbReference>
<dbReference type="CDD" id="cd06171">
    <property type="entry name" value="Sigma70_r4"/>
    <property type="match status" value="1"/>
</dbReference>
<evidence type="ECO:0000256" key="4">
    <source>
        <dbReference type="ARBA" id="ARBA00023125"/>
    </source>
</evidence>
<dbReference type="Gene3D" id="1.10.10.10">
    <property type="entry name" value="Winged helix-like DNA-binding domain superfamily/Winged helix DNA-binding domain"/>
    <property type="match status" value="1"/>
</dbReference>
<evidence type="ECO:0000259" key="6">
    <source>
        <dbReference type="Pfam" id="PF04542"/>
    </source>
</evidence>
<evidence type="ECO:0000313" key="9">
    <source>
        <dbReference type="Proteomes" id="UP000566663"/>
    </source>
</evidence>
<keyword evidence="5" id="KW-0804">Transcription</keyword>
<dbReference type="InterPro" id="IPR007630">
    <property type="entry name" value="RNA_pol_sigma70_r4"/>
</dbReference>
<gene>
    <name evidence="8" type="ORF">HNQ67_000196</name>
</gene>
<feature type="domain" description="RNA polymerase sigma-70 region 2" evidence="6">
    <location>
        <begin position="41"/>
        <end position="109"/>
    </location>
</feature>
<accession>A0A7W8MFA6</accession>
<dbReference type="GO" id="GO:0016987">
    <property type="term" value="F:sigma factor activity"/>
    <property type="evidence" value="ECO:0007669"/>
    <property type="project" value="UniProtKB-KW"/>
</dbReference>
<evidence type="ECO:0000256" key="1">
    <source>
        <dbReference type="ARBA" id="ARBA00010641"/>
    </source>
</evidence>
<dbReference type="InterPro" id="IPR007627">
    <property type="entry name" value="RNA_pol_sigma70_r2"/>
</dbReference>
<feature type="domain" description="RNA polymerase sigma-70 region 4" evidence="7">
    <location>
        <begin position="142"/>
        <end position="190"/>
    </location>
</feature>
<evidence type="ECO:0000256" key="2">
    <source>
        <dbReference type="ARBA" id="ARBA00023015"/>
    </source>
</evidence>
<dbReference type="SUPFAM" id="SSF88946">
    <property type="entry name" value="Sigma2 domain of RNA polymerase sigma factors"/>
    <property type="match status" value="1"/>
</dbReference>
<dbReference type="InterPro" id="IPR013325">
    <property type="entry name" value="RNA_pol_sigma_r2"/>
</dbReference>
<keyword evidence="4" id="KW-0238">DNA-binding</keyword>
<keyword evidence="9" id="KW-1185">Reference proteome</keyword>
<sequence length="201" mass="22545">MHGMVSDIGLARAGPMSGEFEHDRLIEAVARDRDREAFAVLFDHFAPRLKAWLMRSGAAPAAADDFAQDAMLTVWRKAEMFDPTRARAATWIFTIARNRRIDALRRDNRPLPVPEISLAGPEPDRPDDLLEARQDEGRVRAALRSLKPDQIEVIQMAFFQDLTHAEVAQSLALPLGTVKSRIRNAMIKLRDLLDQPVGDPS</sequence>
<dbReference type="GO" id="GO:0003677">
    <property type="term" value="F:DNA binding"/>
    <property type="evidence" value="ECO:0007669"/>
    <property type="project" value="UniProtKB-KW"/>
</dbReference>
<evidence type="ECO:0000256" key="5">
    <source>
        <dbReference type="ARBA" id="ARBA00023163"/>
    </source>
</evidence>
<dbReference type="NCBIfam" id="TIGR02937">
    <property type="entry name" value="sigma70-ECF"/>
    <property type="match status" value="1"/>
</dbReference>
<dbReference type="SUPFAM" id="SSF88659">
    <property type="entry name" value="Sigma3 and sigma4 domains of RNA polymerase sigma factors"/>
    <property type="match status" value="1"/>
</dbReference>
<keyword evidence="2" id="KW-0805">Transcription regulation</keyword>
<dbReference type="InterPro" id="IPR036388">
    <property type="entry name" value="WH-like_DNA-bd_sf"/>
</dbReference>
<proteinExistence type="inferred from homology"/>
<dbReference type="InterPro" id="IPR013324">
    <property type="entry name" value="RNA_pol_sigma_r3/r4-like"/>
</dbReference>